<dbReference type="STRING" id="341036.SAMN05660649_03825"/>
<dbReference type="Pfam" id="PF02801">
    <property type="entry name" value="Ketoacyl-synt_C"/>
    <property type="match status" value="1"/>
</dbReference>
<feature type="domain" description="Ketosynthase family 3 (KS3)" evidence="4">
    <location>
        <begin position="6"/>
        <end position="468"/>
    </location>
</feature>
<dbReference type="SUPFAM" id="SSF53901">
    <property type="entry name" value="Thiolase-like"/>
    <property type="match status" value="2"/>
</dbReference>
<dbReference type="CDD" id="cd00833">
    <property type="entry name" value="PKS"/>
    <property type="match status" value="1"/>
</dbReference>
<dbReference type="Proteomes" id="UP000199337">
    <property type="component" value="Unassembled WGS sequence"/>
</dbReference>
<evidence type="ECO:0000313" key="5">
    <source>
        <dbReference type="EMBL" id="SFH09411.1"/>
    </source>
</evidence>
<keyword evidence="6" id="KW-1185">Reference proteome</keyword>
<dbReference type="GO" id="GO:0004312">
    <property type="term" value="F:fatty acid synthase activity"/>
    <property type="evidence" value="ECO:0007669"/>
    <property type="project" value="TreeGrafter"/>
</dbReference>
<dbReference type="AlphaFoldDB" id="A0A1I2XBN4"/>
<dbReference type="PROSITE" id="PS52004">
    <property type="entry name" value="KS3_2"/>
    <property type="match status" value="2"/>
</dbReference>
<dbReference type="SMART" id="SM00825">
    <property type="entry name" value="PKS_KS"/>
    <property type="match status" value="1"/>
</dbReference>
<keyword evidence="2" id="KW-0597">Phosphoprotein</keyword>
<evidence type="ECO:0000256" key="1">
    <source>
        <dbReference type="ARBA" id="ARBA00022450"/>
    </source>
</evidence>
<comment type="similarity">
    <text evidence="3">Belongs to the thiolase-like superfamily. Beta-ketoacyl-ACP synthases family.</text>
</comment>
<name>A0A1I2XBN4_9FIRM</name>
<keyword evidence="1" id="KW-0596">Phosphopantetheine</keyword>
<dbReference type="Pfam" id="PF00109">
    <property type="entry name" value="ketoacyl-synt"/>
    <property type="match status" value="2"/>
</dbReference>
<dbReference type="PANTHER" id="PTHR43775:SF37">
    <property type="entry name" value="SI:DKEY-61P9.11"/>
    <property type="match status" value="1"/>
</dbReference>
<proteinExistence type="inferred from homology"/>
<evidence type="ECO:0000256" key="2">
    <source>
        <dbReference type="ARBA" id="ARBA00022553"/>
    </source>
</evidence>
<dbReference type="Gene3D" id="3.40.47.10">
    <property type="match status" value="2"/>
</dbReference>
<evidence type="ECO:0000256" key="3">
    <source>
        <dbReference type="RuleBase" id="RU003694"/>
    </source>
</evidence>
<accession>A0A1I2XBN4</accession>
<sequence length="949" mass="103293">MSLEAFQPIAIVGYGCVFPPDAHNPARYWQNILSGKSGIMPPPPDRWRWELFYAPDRKAEDKTYCKLGGFLENYAFPYEQHKLTPRDLPGFNRTQLMILDTLLQAAEMAGYGRERLQGVKTGLFIGNMLGDELMCHASIHFRAREIWHWIRNCREFAALPVETRAAVEKDFFNSIGEQYPALDQEHAQAALQGSLAGAVGKFFNAGAAWVCDAACASGLLVIDLAARYLQDGSADLALVCGAMGNMNVTGNVSFAKIGGLSGNHSLPLDARADGLIPGEGAGAVILKRLADAVRDGDPVCGVIRGIASRCDGKGKAIYAPSTRGQVAAMRRALETAEFKPEDLQYIETHATGTPTGDRAEVNSLKELFSTCHGPKSTVALGSVKSLTGHTFSAAGMANLIRILLGFKHRTMPPTHNYISSLPEMELDNSPFYVNTSARPWPACSDGVRRAAANAFGFGGINTSICVEEFVPDYHGTLVKNRNLTAVKAKANGDTPIAIVGIGCLAPGARNSKEYLAAMVPQDKLAGPFPEERWHWNSNLVYNPGNKKLGVFIENLAFPWRKFKIPPRALAQIDRSQLMALLAAEEAMQDCGDDGLSGEDTGIFIGSFFGLESGFLSNQRIRLVEYEEILRSLPSFQALDEEVRDKIVTAFFSEVRRYVPETAEDVLPGYMDNITGGRIANIFDVRGINVAIDAGGASFPTALEAGIKYLMQGECRTALVGGVHANLTPEFLKAFELDRQKCTGAGNGAGYPPAGYLPAEGAVFFVLQKLDDVKDKTKVYGVITDVSLRRYTPGASCSSSCINTQKPFYFGAQGAFSLLKALPSLKDKRVVSVKPELIPGPVTISSFSPAEVEYALVVDTIQGALANKNEPPVTDFCDVVYLGANSWPELVTELKLLLGRLETETELLPYNMLAMDDFDCRMGLVYSSRDELKRKIRLTLHLLEKDKMAG</sequence>
<dbReference type="InterPro" id="IPR014031">
    <property type="entry name" value="Ketoacyl_synth_C"/>
</dbReference>
<evidence type="ECO:0000313" key="6">
    <source>
        <dbReference type="Proteomes" id="UP000199337"/>
    </source>
</evidence>
<dbReference type="RefSeq" id="WP_165613611.1">
    <property type="nucleotide sequence ID" value="NZ_FOOX01000016.1"/>
</dbReference>
<keyword evidence="3" id="KW-0808">Transferase</keyword>
<dbReference type="InterPro" id="IPR014030">
    <property type="entry name" value="Ketoacyl_synth_N"/>
</dbReference>
<dbReference type="EMBL" id="FOOX01000016">
    <property type="protein sequence ID" value="SFH09411.1"/>
    <property type="molecule type" value="Genomic_DNA"/>
</dbReference>
<gene>
    <name evidence="5" type="ORF">SAMN05660649_03825</name>
</gene>
<dbReference type="InterPro" id="IPR016039">
    <property type="entry name" value="Thiolase-like"/>
</dbReference>
<dbReference type="PANTHER" id="PTHR43775">
    <property type="entry name" value="FATTY ACID SYNTHASE"/>
    <property type="match status" value="1"/>
</dbReference>
<reference evidence="6" key="1">
    <citation type="submission" date="2016-10" db="EMBL/GenBank/DDBJ databases">
        <authorList>
            <person name="Varghese N."/>
            <person name="Submissions S."/>
        </authorList>
    </citation>
    <scope>NUCLEOTIDE SEQUENCE [LARGE SCALE GENOMIC DNA]</scope>
    <source>
        <strain evidence="6">DSM 17038</strain>
    </source>
</reference>
<evidence type="ECO:0000259" key="4">
    <source>
        <dbReference type="PROSITE" id="PS52004"/>
    </source>
</evidence>
<feature type="domain" description="Ketosynthase family 3 (KS3)" evidence="4">
    <location>
        <begin position="493"/>
        <end position="949"/>
    </location>
</feature>
<dbReference type="InterPro" id="IPR020841">
    <property type="entry name" value="PKS_Beta-ketoAc_synthase_dom"/>
</dbReference>
<dbReference type="GO" id="GO:0006633">
    <property type="term" value="P:fatty acid biosynthetic process"/>
    <property type="evidence" value="ECO:0007669"/>
    <property type="project" value="TreeGrafter"/>
</dbReference>
<organism evidence="5 6">
    <name type="scientific">Desulfotruncus arcticus DSM 17038</name>
    <dbReference type="NCBI Taxonomy" id="1121424"/>
    <lineage>
        <taxon>Bacteria</taxon>
        <taxon>Bacillati</taxon>
        <taxon>Bacillota</taxon>
        <taxon>Clostridia</taxon>
        <taxon>Eubacteriales</taxon>
        <taxon>Desulfallaceae</taxon>
        <taxon>Desulfotruncus</taxon>
    </lineage>
</organism>
<protein>
    <submittedName>
        <fullName evidence="5">Beta-ketoacyl synthase, C-terminal domain</fullName>
    </submittedName>
</protein>
<dbReference type="InterPro" id="IPR050091">
    <property type="entry name" value="PKS_NRPS_Biosynth_Enz"/>
</dbReference>